<evidence type="ECO:0000313" key="6">
    <source>
        <dbReference type="Proteomes" id="UP001228905"/>
    </source>
</evidence>
<dbReference type="PANTHER" id="PTHR46193:SF10">
    <property type="entry name" value="6-PHOSPHOGLUCONATE PHOSPHATASE"/>
    <property type="match status" value="1"/>
</dbReference>
<dbReference type="InterPro" id="IPR036412">
    <property type="entry name" value="HAD-like_sf"/>
</dbReference>
<keyword evidence="6" id="KW-1185">Reference proteome</keyword>
<accession>A0ABU0ITG6</accession>
<keyword evidence="3" id="KW-0479">Metal-binding</keyword>
<name>A0ABU0ITG6_9CAUL</name>
<dbReference type="Pfam" id="PF00702">
    <property type="entry name" value="Hydrolase"/>
    <property type="match status" value="1"/>
</dbReference>
<dbReference type="RefSeq" id="WP_307349476.1">
    <property type="nucleotide sequence ID" value="NZ_JAUSVS010000004.1"/>
</dbReference>
<evidence type="ECO:0000256" key="3">
    <source>
        <dbReference type="ARBA" id="ARBA00022723"/>
    </source>
</evidence>
<protein>
    <submittedName>
        <fullName evidence="5">Beta-phosphoglucomutase-like phosphatase (HAD superfamily)</fullName>
    </submittedName>
</protein>
<evidence type="ECO:0000256" key="4">
    <source>
        <dbReference type="ARBA" id="ARBA00022842"/>
    </source>
</evidence>
<dbReference type="InterPro" id="IPR051600">
    <property type="entry name" value="Beta-PGM-like"/>
</dbReference>
<dbReference type="NCBIfam" id="TIGR01509">
    <property type="entry name" value="HAD-SF-IA-v3"/>
    <property type="match status" value="1"/>
</dbReference>
<dbReference type="Gene3D" id="3.40.50.1000">
    <property type="entry name" value="HAD superfamily/HAD-like"/>
    <property type="match status" value="1"/>
</dbReference>
<comment type="caution">
    <text evidence="5">The sequence shown here is derived from an EMBL/GenBank/DDBJ whole genome shotgun (WGS) entry which is preliminary data.</text>
</comment>
<dbReference type="PANTHER" id="PTHR46193">
    <property type="entry name" value="6-PHOSPHOGLUCONATE PHOSPHATASE"/>
    <property type="match status" value="1"/>
</dbReference>
<proteinExistence type="inferred from homology"/>
<dbReference type="InterPro" id="IPR023198">
    <property type="entry name" value="PGP-like_dom2"/>
</dbReference>
<dbReference type="SFLD" id="SFLDG01129">
    <property type="entry name" value="C1.5:_HAD__Beta-PGM__Phosphata"/>
    <property type="match status" value="1"/>
</dbReference>
<dbReference type="EMBL" id="JAUSVS010000004">
    <property type="protein sequence ID" value="MDQ0464656.1"/>
    <property type="molecule type" value="Genomic_DNA"/>
</dbReference>
<evidence type="ECO:0000256" key="1">
    <source>
        <dbReference type="ARBA" id="ARBA00001946"/>
    </source>
</evidence>
<evidence type="ECO:0000256" key="2">
    <source>
        <dbReference type="ARBA" id="ARBA00006171"/>
    </source>
</evidence>
<evidence type="ECO:0000313" key="5">
    <source>
        <dbReference type="EMBL" id="MDQ0464656.1"/>
    </source>
</evidence>
<organism evidence="5 6">
    <name type="scientific">Caulobacter ginsengisoli</name>
    <dbReference type="NCBI Taxonomy" id="400775"/>
    <lineage>
        <taxon>Bacteria</taxon>
        <taxon>Pseudomonadati</taxon>
        <taxon>Pseudomonadota</taxon>
        <taxon>Alphaproteobacteria</taxon>
        <taxon>Caulobacterales</taxon>
        <taxon>Caulobacteraceae</taxon>
        <taxon>Caulobacter</taxon>
    </lineage>
</organism>
<keyword evidence="4" id="KW-0460">Magnesium</keyword>
<dbReference type="SFLD" id="SFLDS00003">
    <property type="entry name" value="Haloacid_Dehalogenase"/>
    <property type="match status" value="1"/>
</dbReference>
<dbReference type="SUPFAM" id="SSF56784">
    <property type="entry name" value="HAD-like"/>
    <property type="match status" value="1"/>
</dbReference>
<dbReference type="InterPro" id="IPR023214">
    <property type="entry name" value="HAD_sf"/>
</dbReference>
<dbReference type="Proteomes" id="UP001228905">
    <property type="component" value="Unassembled WGS sequence"/>
</dbReference>
<gene>
    <name evidence="5" type="ORF">QO010_002440</name>
</gene>
<sequence length="225" mass="23823">MENPAAVIFDCDGVLVDSEILAIEVEIELLAAHGLTYDVAEYGHRFLGLNDAAFRDALEADSLARLGVPMPADFIDRAHAQRWDACQSRLTEVTGCARAVAVLTLPKAVASSSGARFLREKLKLAGLLEAFDPHIYSADLVARAKPHPDIFLHAASALGADPARCIAIEDSVNGVRSGLAAGMTVWAFSGGGHMDGPAGRRLMEAGAARMVGSWEEARALFQGLA</sequence>
<dbReference type="Gene3D" id="1.10.150.240">
    <property type="entry name" value="Putative phosphatase, domain 2"/>
    <property type="match status" value="1"/>
</dbReference>
<dbReference type="InterPro" id="IPR006439">
    <property type="entry name" value="HAD-SF_hydro_IA"/>
</dbReference>
<comment type="similarity">
    <text evidence="2">Belongs to the HAD-like hydrolase superfamily. CbbY/CbbZ/Gph/YieH family.</text>
</comment>
<reference evidence="5 6" key="1">
    <citation type="submission" date="2023-07" db="EMBL/GenBank/DDBJ databases">
        <title>Genomic Encyclopedia of Type Strains, Phase IV (KMG-IV): sequencing the most valuable type-strain genomes for metagenomic binning, comparative biology and taxonomic classification.</title>
        <authorList>
            <person name="Goeker M."/>
        </authorList>
    </citation>
    <scope>NUCLEOTIDE SEQUENCE [LARGE SCALE GENOMIC DNA]</scope>
    <source>
        <strain evidence="5 6">DSM 18695</strain>
    </source>
</reference>
<comment type="cofactor">
    <cofactor evidence="1">
        <name>Mg(2+)</name>
        <dbReference type="ChEBI" id="CHEBI:18420"/>
    </cofactor>
</comment>